<protein>
    <recommendedName>
        <fullName evidence="2">Guanylate cyclase domain-containing protein</fullName>
    </recommendedName>
</protein>
<proteinExistence type="predicted"/>
<dbReference type="GO" id="GO:0009190">
    <property type="term" value="P:cyclic nucleotide biosynthetic process"/>
    <property type="evidence" value="ECO:0007669"/>
    <property type="project" value="InterPro"/>
</dbReference>
<dbReference type="OrthoDB" id="8196020at2"/>
<dbReference type="Proteomes" id="UP000054715">
    <property type="component" value="Unassembled WGS sequence"/>
</dbReference>
<dbReference type="Proteomes" id="UP000093336">
    <property type="component" value="Unassembled WGS sequence"/>
</dbReference>
<dbReference type="SUPFAM" id="SSF55073">
    <property type="entry name" value="Nucleotide cyclase"/>
    <property type="match status" value="1"/>
</dbReference>
<reference evidence="4 6" key="2">
    <citation type="submission" date="2016-05" db="EMBL/GenBank/DDBJ databases">
        <authorList>
            <person name="Prochazka B."/>
            <person name="Indra A."/>
            <person name="Hasenberger P."/>
            <person name="Blaschitz M."/>
            <person name="Wagner L."/>
            <person name="Wewalka G."/>
            <person name="Sorschag S."/>
            <person name="Schmid D."/>
            <person name="Ruppitsch W."/>
        </authorList>
    </citation>
    <scope>NUCLEOTIDE SEQUENCE [LARGE SCALE GENOMIC DNA]</scope>
    <source>
        <strain evidence="4 6">974010_12</strain>
    </source>
</reference>
<evidence type="ECO:0000313" key="6">
    <source>
        <dbReference type="Proteomes" id="UP000093336"/>
    </source>
</evidence>
<dbReference type="AlphaFoldDB" id="A0A0W0UKS7"/>
<feature type="transmembrane region" description="Helical" evidence="1">
    <location>
        <begin position="6"/>
        <end position="30"/>
    </location>
</feature>
<gene>
    <name evidence="4" type="ORF">A8135_00430</name>
    <name evidence="3" type="ORF">Ljam_2416</name>
</gene>
<dbReference type="RefSeq" id="WP_058450269.1">
    <property type="nucleotide sequence ID" value="NZ_CAAAJF010000011.1"/>
</dbReference>
<dbReference type="PATRIC" id="fig|455.5.peg.2540"/>
<keyword evidence="1" id="KW-0812">Transmembrane</keyword>
<keyword evidence="1" id="KW-1133">Transmembrane helix</keyword>
<dbReference type="InterPro" id="IPR001054">
    <property type="entry name" value="A/G_cyclase"/>
</dbReference>
<dbReference type="EMBL" id="LYOZ01000010">
    <property type="protein sequence ID" value="OCH98544.1"/>
    <property type="molecule type" value="Genomic_DNA"/>
</dbReference>
<dbReference type="GO" id="GO:0035556">
    <property type="term" value="P:intracellular signal transduction"/>
    <property type="evidence" value="ECO:0007669"/>
    <property type="project" value="InterPro"/>
</dbReference>
<organism evidence="3 5">
    <name type="scientific">Legionella jamestowniensis</name>
    <dbReference type="NCBI Taxonomy" id="455"/>
    <lineage>
        <taxon>Bacteria</taxon>
        <taxon>Pseudomonadati</taxon>
        <taxon>Pseudomonadota</taxon>
        <taxon>Gammaproteobacteria</taxon>
        <taxon>Legionellales</taxon>
        <taxon>Legionellaceae</taxon>
        <taxon>Legionella</taxon>
    </lineage>
</organism>
<evidence type="ECO:0000259" key="2">
    <source>
        <dbReference type="Pfam" id="PF00211"/>
    </source>
</evidence>
<feature type="domain" description="Guanylate cyclase" evidence="2">
    <location>
        <begin position="167"/>
        <end position="312"/>
    </location>
</feature>
<keyword evidence="6" id="KW-1185">Reference proteome</keyword>
<dbReference type="InterPro" id="IPR029787">
    <property type="entry name" value="Nucleotide_cyclase"/>
</dbReference>
<comment type="caution">
    <text evidence="3">The sequence shown here is derived from an EMBL/GenBank/DDBJ whole genome shotgun (WGS) entry which is preliminary data.</text>
</comment>
<evidence type="ECO:0000256" key="1">
    <source>
        <dbReference type="SAM" id="Phobius"/>
    </source>
</evidence>
<dbReference type="Gene3D" id="3.30.70.1230">
    <property type="entry name" value="Nucleotide cyclase"/>
    <property type="match status" value="1"/>
</dbReference>
<evidence type="ECO:0000313" key="3">
    <source>
        <dbReference type="EMBL" id="KTD08221.1"/>
    </source>
</evidence>
<name>A0A0W0UKS7_9GAMM</name>
<evidence type="ECO:0000313" key="5">
    <source>
        <dbReference type="Proteomes" id="UP000054715"/>
    </source>
</evidence>
<keyword evidence="1" id="KW-0472">Membrane</keyword>
<dbReference type="Pfam" id="PF00211">
    <property type="entry name" value="Guanylate_cyc"/>
    <property type="match status" value="1"/>
</dbReference>
<feature type="transmembrane region" description="Helical" evidence="1">
    <location>
        <begin position="72"/>
        <end position="91"/>
    </location>
</feature>
<accession>A0A0W0UKS7</accession>
<evidence type="ECO:0000313" key="4">
    <source>
        <dbReference type="EMBL" id="OCH98544.1"/>
    </source>
</evidence>
<dbReference type="EMBL" id="LNYG01000013">
    <property type="protein sequence ID" value="KTD08221.1"/>
    <property type="molecule type" value="Genomic_DNA"/>
</dbReference>
<reference evidence="3 5" key="1">
    <citation type="submission" date="2015-11" db="EMBL/GenBank/DDBJ databases">
        <title>Genomic analysis of 38 Legionella species identifies large and diverse effector repertoires.</title>
        <authorList>
            <person name="Burstein D."/>
            <person name="Amaro F."/>
            <person name="Zusman T."/>
            <person name="Lifshitz Z."/>
            <person name="Cohen O."/>
            <person name="Gilbert J.A."/>
            <person name="Pupko T."/>
            <person name="Shuman H.A."/>
            <person name="Segal G."/>
        </authorList>
    </citation>
    <scope>NUCLEOTIDE SEQUENCE [LARGE SCALE GENOMIC DNA]</scope>
    <source>
        <strain evidence="3 5">JA-26-G1-E2</strain>
    </source>
</reference>
<sequence length="328" mass="37614">MYITKLIIYFLTALRWIKNLILTLLIISFLSQFLNNLERYPTLNRLNITVNNSASFITKEIKKIIPYRYKNIDFSMLILAILIQIIASQIYTLEQNLRRKSYLKENPVSPKMSTDTRIPEHPIRVGSKEMNATLMNPSIGESGDRRKMLKQFASLKSKLDEMGKQLAFLAIDVVDSTGMKKDEDKHIIAFAFERYNELVNESLREHGVLKYSMTPDGIMSCFRTVDDAVSAASSLLKKLEKFNQEEKVIKRDFQIRCGINAGFVYFDEDTPLEQVSDRVIDIAGHMQKYAKPNSINIAASAIEPLKNSQGFKETTDVIDGEKVYQFVK</sequence>
<dbReference type="STRING" id="455.Ljam_2416"/>
<dbReference type="GO" id="GO:0004016">
    <property type="term" value="F:adenylate cyclase activity"/>
    <property type="evidence" value="ECO:0007669"/>
    <property type="project" value="UniProtKB-ARBA"/>
</dbReference>